<comment type="caution">
    <text evidence="1">The sequence shown here is derived from an EMBL/GenBank/DDBJ whole genome shotgun (WGS) entry which is preliminary data.</text>
</comment>
<evidence type="ECO:0000313" key="2">
    <source>
        <dbReference type="Proteomes" id="UP000256941"/>
    </source>
</evidence>
<evidence type="ECO:0000313" key="1">
    <source>
        <dbReference type="EMBL" id="REF70236.1"/>
    </source>
</evidence>
<dbReference type="EMBL" id="QTUJ01000002">
    <property type="protein sequence ID" value="REF70236.1"/>
    <property type="molecule type" value="Genomic_DNA"/>
</dbReference>
<dbReference type="Proteomes" id="UP000256941">
    <property type="component" value="Unassembled WGS sequence"/>
</dbReference>
<gene>
    <name evidence="1" type="ORF">BDD41_2962</name>
</gene>
<name>A0A3D9XIB9_PARVE</name>
<reference evidence="1 2" key="1">
    <citation type="submission" date="2018-08" db="EMBL/GenBank/DDBJ databases">
        <title>Genomic Encyclopedia of Archaeal and Bacterial Type Strains, Phase II (KMG-II): from individual species to whole genera.</title>
        <authorList>
            <person name="Goeker M."/>
        </authorList>
    </citation>
    <scope>NUCLEOTIDE SEQUENCE [LARGE SCALE GENOMIC DNA]</scope>
    <source>
        <strain evidence="1 2">DSM 17099</strain>
    </source>
</reference>
<protein>
    <submittedName>
        <fullName evidence="1">Uncharacterized protein</fullName>
    </submittedName>
</protein>
<sequence>MRFLLTFHCEATGQWRCLDTALLPAFRSGRAEDLPAALRAEPELVMRWLLGRYEIADALVSATTAAQTGQGDAIAVYPLGADRAVIGFENAYNGAWLEIFLLENRPIGFVAAHKRQVLPAGGAMASLKIRAARPLHASDQACRLTVSRIIEHRQIWAEQRREGADPVAALTEES</sequence>
<accession>A0A3D9XIB9</accession>
<organism evidence="1 2">
    <name type="scientific">Paracoccus versutus</name>
    <name type="common">Thiobacillus versutus</name>
    <dbReference type="NCBI Taxonomy" id="34007"/>
    <lineage>
        <taxon>Bacteria</taxon>
        <taxon>Pseudomonadati</taxon>
        <taxon>Pseudomonadota</taxon>
        <taxon>Alphaproteobacteria</taxon>
        <taxon>Rhodobacterales</taxon>
        <taxon>Paracoccaceae</taxon>
        <taxon>Paracoccus</taxon>
    </lineage>
</organism>
<dbReference type="AlphaFoldDB" id="A0A3D9XIB9"/>
<proteinExistence type="predicted"/>